<proteinExistence type="predicted"/>
<organism evidence="1 2">
    <name type="scientific">Chitinophaga oryziterrae</name>
    <dbReference type="NCBI Taxonomy" id="1031224"/>
    <lineage>
        <taxon>Bacteria</taxon>
        <taxon>Pseudomonadati</taxon>
        <taxon>Bacteroidota</taxon>
        <taxon>Chitinophagia</taxon>
        <taxon>Chitinophagales</taxon>
        <taxon>Chitinophagaceae</taxon>
        <taxon>Chitinophaga</taxon>
    </lineage>
</organism>
<comment type="caution">
    <text evidence="1">The sequence shown here is derived from an EMBL/GenBank/DDBJ whole genome shotgun (WGS) entry which is preliminary data.</text>
</comment>
<dbReference type="Proteomes" id="UP000468388">
    <property type="component" value="Unassembled WGS sequence"/>
</dbReference>
<gene>
    <name evidence="1" type="ORF">GO495_25525</name>
</gene>
<evidence type="ECO:0000313" key="1">
    <source>
        <dbReference type="EMBL" id="MVT43981.1"/>
    </source>
</evidence>
<sequence>MTEKQIQMVIDLAKQRLANPPTKEEAIRTFQEMGWVDEYGKFRPQYKNLELALALNLGEGRY</sequence>
<dbReference type="AlphaFoldDB" id="A0A6N8JHM7"/>
<protein>
    <submittedName>
        <fullName evidence="1">Uncharacterized protein</fullName>
    </submittedName>
</protein>
<dbReference type="EMBL" id="WRXO01000009">
    <property type="protein sequence ID" value="MVT43981.1"/>
    <property type="molecule type" value="Genomic_DNA"/>
</dbReference>
<name>A0A6N8JHM7_9BACT</name>
<dbReference type="RefSeq" id="WP_157302786.1">
    <property type="nucleotide sequence ID" value="NZ_BAAAZB010000001.1"/>
</dbReference>
<evidence type="ECO:0000313" key="2">
    <source>
        <dbReference type="Proteomes" id="UP000468388"/>
    </source>
</evidence>
<accession>A0A6N8JHM7</accession>
<keyword evidence="2" id="KW-1185">Reference proteome</keyword>
<reference evidence="1 2" key="1">
    <citation type="submission" date="2019-12" db="EMBL/GenBank/DDBJ databases">
        <title>The draft genomic sequence of strain Chitinophaga oryziterrae JCM 16595.</title>
        <authorList>
            <person name="Zhang X."/>
        </authorList>
    </citation>
    <scope>NUCLEOTIDE SEQUENCE [LARGE SCALE GENOMIC DNA]</scope>
    <source>
        <strain evidence="1 2">JCM 16595</strain>
    </source>
</reference>